<dbReference type="PANTHER" id="PTHR28258">
    <property type="entry name" value="VACUOLAR SEGREGATION PROTEIN 7"/>
    <property type="match status" value="1"/>
</dbReference>
<reference evidence="2 3" key="1">
    <citation type="journal article" date="2018" name="MBio">
        <title>Comparative Genomics Reveals the Core Gene Toolbox for the Fungus-Insect Symbiosis.</title>
        <authorList>
            <person name="Wang Y."/>
            <person name="Stata M."/>
            <person name="Wang W."/>
            <person name="Stajich J.E."/>
            <person name="White M.M."/>
            <person name="Moncalvo J.M."/>
        </authorList>
    </citation>
    <scope>NUCLEOTIDE SEQUENCE [LARGE SCALE GENOMIC DNA]</scope>
    <source>
        <strain evidence="2 3">SC-DP-2</strain>
    </source>
</reference>
<dbReference type="OrthoDB" id="1204at2759"/>
<feature type="region of interest" description="Disordered" evidence="1">
    <location>
        <begin position="361"/>
        <end position="409"/>
    </location>
</feature>
<dbReference type="PANTHER" id="PTHR28258:SF1">
    <property type="entry name" value="VACUOLAR SEGREGATION PROTEIN 7"/>
    <property type="match status" value="1"/>
</dbReference>
<dbReference type="GO" id="GO:0010513">
    <property type="term" value="P:positive regulation of phosphatidylinositol biosynthetic process"/>
    <property type="evidence" value="ECO:0007669"/>
    <property type="project" value="TreeGrafter"/>
</dbReference>
<feature type="compositionally biased region" description="Polar residues" evidence="1">
    <location>
        <begin position="62"/>
        <end position="74"/>
    </location>
</feature>
<name>A0A2T9ZHA2_9FUNG</name>
<dbReference type="EMBL" id="MBFS01000181">
    <property type="protein sequence ID" value="PVV03897.1"/>
    <property type="molecule type" value="Genomic_DNA"/>
</dbReference>
<organism evidence="2 3">
    <name type="scientific">Smittium megazygosporum</name>
    <dbReference type="NCBI Taxonomy" id="133381"/>
    <lineage>
        <taxon>Eukaryota</taxon>
        <taxon>Fungi</taxon>
        <taxon>Fungi incertae sedis</taxon>
        <taxon>Zoopagomycota</taxon>
        <taxon>Kickxellomycotina</taxon>
        <taxon>Harpellomycetes</taxon>
        <taxon>Harpellales</taxon>
        <taxon>Legeriomycetaceae</taxon>
        <taxon>Smittium</taxon>
    </lineage>
</organism>
<dbReference type="GO" id="GO:1903778">
    <property type="term" value="P:protein localization to vacuolar membrane"/>
    <property type="evidence" value="ECO:0007669"/>
    <property type="project" value="TreeGrafter"/>
</dbReference>
<feature type="region of interest" description="Disordered" evidence="1">
    <location>
        <begin position="458"/>
        <end position="504"/>
    </location>
</feature>
<gene>
    <name evidence="2" type="ORF">BB560_001611</name>
</gene>
<dbReference type="GO" id="GO:0070772">
    <property type="term" value="C:PAS complex"/>
    <property type="evidence" value="ECO:0007669"/>
    <property type="project" value="TreeGrafter"/>
</dbReference>
<accession>A0A2T9ZHA2</accession>
<proteinExistence type="predicted"/>
<evidence type="ECO:0000256" key="1">
    <source>
        <dbReference type="SAM" id="MobiDB-lite"/>
    </source>
</evidence>
<dbReference type="GO" id="GO:0000011">
    <property type="term" value="P:vacuole inheritance"/>
    <property type="evidence" value="ECO:0007669"/>
    <property type="project" value="TreeGrafter"/>
</dbReference>
<protein>
    <recommendedName>
        <fullName evidence="4">Vacuolar segregation protein 7</fullName>
    </recommendedName>
</protein>
<comment type="caution">
    <text evidence="2">The sequence shown here is derived from an EMBL/GenBank/DDBJ whole genome shotgun (WGS) entry which is preliminary data.</text>
</comment>
<evidence type="ECO:0000313" key="2">
    <source>
        <dbReference type="EMBL" id="PVV03897.1"/>
    </source>
</evidence>
<dbReference type="Proteomes" id="UP000245609">
    <property type="component" value="Unassembled WGS sequence"/>
</dbReference>
<dbReference type="Pfam" id="PF12751">
    <property type="entry name" value="Vac7"/>
    <property type="match status" value="1"/>
</dbReference>
<dbReference type="AlphaFoldDB" id="A0A2T9ZHA2"/>
<dbReference type="STRING" id="133381.A0A2T9ZHA2"/>
<feature type="region of interest" description="Disordered" evidence="1">
    <location>
        <begin position="208"/>
        <end position="231"/>
    </location>
</feature>
<keyword evidence="3" id="KW-1185">Reference proteome</keyword>
<evidence type="ECO:0008006" key="4">
    <source>
        <dbReference type="Google" id="ProtNLM"/>
    </source>
</evidence>
<evidence type="ECO:0000313" key="3">
    <source>
        <dbReference type="Proteomes" id="UP000245609"/>
    </source>
</evidence>
<feature type="compositionally biased region" description="Polar residues" evidence="1">
    <location>
        <begin position="400"/>
        <end position="409"/>
    </location>
</feature>
<sequence>MSEHDEQHATLLTKLTELDDTNLDIQAGLFSHDRTTPNSPAASIDSPKAIPTQITLDKDSADQNISNPPSTTIKTSEESKPPNKLQSNLIAPSLNSKKIQISQPFFSPNQVFPDVLDISEMAVIQENQFLQKKPQPVPTSENSFLLSNNEYPASANLSALQPSPLIENPNSTDNNPISIKAIESQGAKEANDIIINQDEKSVHSLLTSPLPPTRVISPSTSIHQSRNTPYDKASESIIKTNSGLNTSKLNSTENVIQELDLPLDSHAFPNTASQSDYFQSQESQFPKQNWKTSIETSAFSSKKDSLSSQNPNNINVFSKATTAIYTSDEELSKEDEQYIYVVNNSPYPTRVERIPEEMIHDPGLSTRDSHRNSSINYSSHHQQHNLISSNGNTEFPHHMLSNNNQFYPNQLQHPYLSKQEQLNASNFDDFPSKENSPLVPNLPKKYSPLSNAAVLPNDSVKKQPQGHSHTSIGYNSSITYGAQGSSRLPPFHRRQSRSNLPLSGNNYNYSYQSIGQAYRTSVNKKKKSLKYQPPQADDATIIGNVPNPNFAYQYPGIYGGYKNYMFLNNANSHHLRENHPLISHNNSIDQGIDNGDSQNNERNVIMSMNPHINPDFEHELNLGLGMDILDPNLYMNLKKQQRDMSTGGNDANIRPFLKYMLFLFSFVIFGCFFKFTSIPLENAKTTLISNLLATENELIFDLNFVAFNPNLRIVTIDKSDLSIFAAPFSIPPKPDPGEGPSNYTLPRNKLADQKDFRKRDGELDPTPNPNPFILLASIKSMVDDPLKFVPTQAKSSSSSTQIRVYKPGYLDGVPSENELAPRRKLIDKSGYEKWKEFYDSSFDLTVRGTITYYMWFSKYVVHVCISQRFISNYNSSSYTQFSDKTNQPVFPDLYFINQSQEKPVFLPQNCKST</sequence>
<feature type="compositionally biased region" description="Polar residues" evidence="1">
    <location>
        <begin position="216"/>
        <end position="228"/>
    </location>
</feature>
<feature type="compositionally biased region" description="Polar residues" evidence="1">
    <location>
        <begin position="465"/>
        <end position="486"/>
    </location>
</feature>
<dbReference type="GO" id="GO:0000329">
    <property type="term" value="C:fungal-type vacuole membrane"/>
    <property type="evidence" value="ECO:0007669"/>
    <property type="project" value="TreeGrafter"/>
</dbReference>
<feature type="region of interest" description="Disordered" evidence="1">
    <location>
        <begin position="29"/>
        <end position="88"/>
    </location>
</feature>
<feature type="compositionally biased region" description="Polar residues" evidence="1">
    <location>
        <begin position="372"/>
        <end position="393"/>
    </location>
</feature>
<dbReference type="InterPro" id="IPR024260">
    <property type="entry name" value="Vac7"/>
</dbReference>